<dbReference type="AlphaFoldDB" id="A0A5B7GWJ6"/>
<keyword evidence="2" id="KW-1185">Reference proteome</keyword>
<comment type="caution">
    <text evidence="1">The sequence shown here is derived from an EMBL/GenBank/DDBJ whole genome shotgun (WGS) entry which is preliminary data.</text>
</comment>
<accession>A0A5B7GWJ6</accession>
<dbReference type="Proteomes" id="UP000324222">
    <property type="component" value="Unassembled WGS sequence"/>
</dbReference>
<dbReference type="EMBL" id="VSRR010019250">
    <property type="protein sequence ID" value="MPC62053.1"/>
    <property type="molecule type" value="Genomic_DNA"/>
</dbReference>
<organism evidence="1 2">
    <name type="scientific">Portunus trituberculatus</name>
    <name type="common">Swimming crab</name>
    <name type="synonym">Neptunus trituberculatus</name>
    <dbReference type="NCBI Taxonomy" id="210409"/>
    <lineage>
        <taxon>Eukaryota</taxon>
        <taxon>Metazoa</taxon>
        <taxon>Ecdysozoa</taxon>
        <taxon>Arthropoda</taxon>
        <taxon>Crustacea</taxon>
        <taxon>Multicrustacea</taxon>
        <taxon>Malacostraca</taxon>
        <taxon>Eumalacostraca</taxon>
        <taxon>Eucarida</taxon>
        <taxon>Decapoda</taxon>
        <taxon>Pleocyemata</taxon>
        <taxon>Brachyura</taxon>
        <taxon>Eubrachyura</taxon>
        <taxon>Portunoidea</taxon>
        <taxon>Portunidae</taxon>
        <taxon>Portuninae</taxon>
        <taxon>Portunus</taxon>
    </lineage>
</organism>
<gene>
    <name evidence="1" type="ORF">E2C01_056133</name>
</gene>
<sequence length="175" mass="18216">MISGRILAGRGLHYASPARNGNTIIISDRFGKYSTAAAAGRSTGQEGRLWPGAGDGGPRQGRHECHLKIVKVFLENHTICAVPQGRLAMPVLVGGGGGSDGGGGWCYTAIGSSCRQRVTSPIPSFTTITTNATTNAISPPANRTHNSTIGLNGSVCLFVCLSVCLEASHLHLSFR</sequence>
<name>A0A5B7GWJ6_PORTR</name>
<evidence type="ECO:0000313" key="2">
    <source>
        <dbReference type="Proteomes" id="UP000324222"/>
    </source>
</evidence>
<evidence type="ECO:0000313" key="1">
    <source>
        <dbReference type="EMBL" id="MPC62053.1"/>
    </source>
</evidence>
<protein>
    <submittedName>
        <fullName evidence="1">Uncharacterized protein</fullName>
    </submittedName>
</protein>
<reference evidence="1 2" key="1">
    <citation type="submission" date="2019-05" db="EMBL/GenBank/DDBJ databases">
        <title>Another draft genome of Portunus trituberculatus and its Hox gene families provides insights of decapod evolution.</title>
        <authorList>
            <person name="Jeong J.-H."/>
            <person name="Song I."/>
            <person name="Kim S."/>
            <person name="Choi T."/>
            <person name="Kim D."/>
            <person name="Ryu S."/>
            <person name="Kim W."/>
        </authorList>
    </citation>
    <scope>NUCLEOTIDE SEQUENCE [LARGE SCALE GENOMIC DNA]</scope>
    <source>
        <tissue evidence="1">Muscle</tissue>
    </source>
</reference>
<proteinExistence type="predicted"/>